<evidence type="ECO:0000256" key="1">
    <source>
        <dbReference type="ARBA" id="ARBA00007358"/>
    </source>
</evidence>
<dbReference type="GO" id="GO:0005829">
    <property type="term" value="C:cytosol"/>
    <property type="evidence" value="ECO:0007669"/>
    <property type="project" value="TreeGrafter"/>
</dbReference>
<dbReference type="PANTHER" id="PTHR43633">
    <property type="entry name" value="ALCOHOL DEHYDROGENASE YQHD"/>
    <property type="match status" value="1"/>
</dbReference>
<sequence>MNNFRYYNPTQLIFGKGSIARLAKLLPSDAKILVTYGGGSVRRNGVYEQVTSALHGFEYSEFWGLESNPTVETIRRAVAQGKEKKSNFVLAVGGGSVIDASKLISAALLRDEDPWQLVLQGIVRDRFVPLGTVLTIPATGSEMNSGAVISSSETKEKFPFHGQFPTFSILDPEVTYTLPPFQLACGIADSYVHVMEQYLTAPGQSRLMDRFAEGILLTLREIAPLVLSGEPNYDARADFMVAATHALNGSINWGVKEDWSTHMIGHELTAIAGLTHAHSLVIVLPSTLRVMSRMGDKHDKMLEYAEHIWGIKEGNDEERIEAAIQATEQFFRSLGLTTRLREAGVSQEVEDEIVRRFTERGVVFGENGTVTPEVVREILADCR</sequence>
<dbReference type="Gene3D" id="1.20.1090.10">
    <property type="entry name" value="Dehydroquinate synthase-like - alpha domain"/>
    <property type="match status" value="1"/>
</dbReference>
<comment type="similarity">
    <text evidence="1">Belongs to the iron-containing alcohol dehydrogenase family.</text>
</comment>
<dbReference type="InterPro" id="IPR044731">
    <property type="entry name" value="BDH-like"/>
</dbReference>
<dbReference type="Pfam" id="PF00465">
    <property type="entry name" value="Fe-ADH"/>
    <property type="match status" value="1"/>
</dbReference>
<gene>
    <name evidence="5" type="ORF">POREN0001_1849</name>
</gene>
<comment type="caution">
    <text evidence="5">The sequence shown here is derived from an EMBL/GenBank/DDBJ whole genome shotgun (WGS) entry which is preliminary data.</text>
</comment>
<protein>
    <submittedName>
        <fullName evidence="5">Alcohol dehydrogenase, iron-dependent</fullName>
        <ecNumber evidence="5">1.1.1.1</ecNumber>
    </submittedName>
</protein>
<evidence type="ECO:0000313" key="6">
    <source>
        <dbReference type="Proteomes" id="UP000004295"/>
    </source>
</evidence>
<name>C3JBW3_POREA</name>
<keyword evidence="2 5" id="KW-0560">Oxidoreductase</keyword>
<dbReference type="GeneID" id="93365962"/>
<dbReference type="EMBL" id="ACNN01000026">
    <property type="protein sequence ID" value="EEN82307.1"/>
    <property type="molecule type" value="Genomic_DNA"/>
</dbReference>
<feature type="domain" description="Fe-containing alcohol dehydrogenase-like C-terminal" evidence="4">
    <location>
        <begin position="188"/>
        <end position="380"/>
    </location>
</feature>
<dbReference type="RefSeq" id="WP_004334059.1">
    <property type="nucleotide sequence ID" value="NZ_ACNN01000026.1"/>
</dbReference>
<dbReference type="EC" id="1.1.1.1" evidence="5"/>
<proteinExistence type="inferred from homology"/>
<dbReference type="GO" id="GO:0008106">
    <property type="term" value="F:alcohol dehydrogenase (NADP+) activity"/>
    <property type="evidence" value="ECO:0007669"/>
    <property type="project" value="TreeGrafter"/>
</dbReference>
<dbReference type="GO" id="GO:1990002">
    <property type="term" value="F:methylglyoxal reductase (NADPH) (acetol producing) activity"/>
    <property type="evidence" value="ECO:0007669"/>
    <property type="project" value="TreeGrafter"/>
</dbReference>
<evidence type="ECO:0000259" key="3">
    <source>
        <dbReference type="Pfam" id="PF00465"/>
    </source>
</evidence>
<dbReference type="PANTHER" id="PTHR43633:SF1">
    <property type="entry name" value="ALCOHOL DEHYDROGENASE YQHD"/>
    <property type="match status" value="1"/>
</dbReference>
<organism evidence="5 6">
    <name type="scientific">Porphyromonas endodontalis (strain ATCC 35406 / DSM 24491 / JCM 8526 / CCUG 16442 / BCRC 14492 / NCTC 13058 / HG 370)</name>
    <name type="common">Bacteroides endodontalis</name>
    <dbReference type="NCBI Taxonomy" id="553175"/>
    <lineage>
        <taxon>Bacteria</taxon>
        <taxon>Pseudomonadati</taxon>
        <taxon>Bacteroidota</taxon>
        <taxon>Bacteroidia</taxon>
        <taxon>Bacteroidales</taxon>
        <taxon>Porphyromonadaceae</taxon>
        <taxon>Porphyromonas</taxon>
    </lineage>
</organism>
<reference evidence="5 6" key="1">
    <citation type="submission" date="2009-04" db="EMBL/GenBank/DDBJ databases">
        <authorList>
            <person name="Sebastian Y."/>
            <person name="Madupu R."/>
            <person name="Durkin A.S."/>
            <person name="Torralba M."/>
            <person name="Methe B."/>
            <person name="Sutton G.G."/>
            <person name="Strausberg R.L."/>
            <person name="Nelson K.E."/>
        </authorList>
    </citation>
    <scope>NUCLEOTIDE SEQUENCE [LARGE SCALE GENOMIC DNA]</scope>
    <source>
        <strain evidence="6">ATCC 35406 / BCRC 14492 / JCM 8526 / NCTC 13058 / HG 370</strain>
    </source>
</reference>
<dbReference type="STRING" id="553175.POREN0001_1849"/>
<dbReference type="Proteomes" id="UP000004295">
    <property type="component" value="Unassembled WGS sequence"/>
</dbReference>
<dbReference type="AlphaFoldDB" id="C3JBW3"/>
<accession>C3JBW3</accession>
<dbReference type="CDD" id="cd08187">
    <property type="entry name" value="BDH"/>
    <property type="match status" value="1"/>
</dbReference>
<dbReference type="Gene3D" id="3.40.50.1970">
    <property type="match status" value="1"/>
</dbReference>
<feature type="domain" description="Alcohol dehydrogenase iron-type/glycerol dehydrogenase GldA" evidence="3">
    <location>
        <begin position="9"/>
        <end position="172"/>
    </location>
</feature>
<keyword evidence="6" id="KW-1185">Reference proteome</keyword>
<dbReference type="GO" id="GO:1990362">
    <property type="term" value="F:butanol dehydrogenase (NAD+) activity"/>
    <property type="evidence" value="ECO:0007669"/>
    <property type="project" value="InterPro"/>
</dbReference>
<dbReference type="InterPro" id="IPR056798">
    <property type="entry name" value="ADH_Fe_C"/>
</dbReference>
<dbReference type="SUPFAM" id="SSF56796">
    <property type="entry name" value="Dehydroquinate synthase-like"/>
    <property type="match status" value="1"/>
</dbReference>
<evidence type="ECO:0000256" key="2">
    <source>
        <dbReference type="ARBA" id="ARBA00023002"/>
    </source>
</evidence>
<dbReference type="eggNOG" id="COG1979">
    <property type="taxonomic scope" value="Bacteria"/>
</dbReference>
<evidence type="ECO:0000259" key="4">
    <source>
        <dbReference type="Pfam" id="PF25137"/>
    </source>
</evidence>
<dbReference type="FunFam" id="3.40.50.1970:FF:000003">
    <property type="entry name" value="Alcohol dehydrogenase, iron-containing"/>
    <property type="match status" value="1"/>
</dbReference>
<evidence type="ECO:0000313" key="5">
    <source>
        <dbReference type="EMBL" id="EEN82307.1"/>
    </source>
</evidence>
<dbReference type="GO" id="GO:0046872">
    <property type="term" value="F:metal ion binding"/>
    <property type="evidence" value="ECO:0007669"/>
    <property type="project" value="InterPro"/>
</dbReference>
<dbReference type="InterPro" id="IPR001670">
    <property type="entry name" value="ADH_Fe/GldA"/>
</dbReference>
<dbReference type="Pfam" id="PF25137">
    <property type="entry name" value="ADH_Fe_C"/>
    <property type="match status" value="1"/>
</dbReference>